<feature type="transmembrane region" description="Helical" evidence="1">
    <location>
        <begin position="337"/>
        <end position="355"/>
    </location>
</feature>
<feature type="transmembrane region" description="Helical" evidence="1">
    <location>
        <begin position="307"/>
        <end position="331"/>
    </location>
</feature>
<dbReference type="Pfam" id="PF10797">
    <property type="entry name" value="YhfT"/>
    <property type="match status" value="1"/>
</dbReference>
<comment type="caution">
    <text evidence="2">The sequence shown here is derived from an EMBL/GenBank/DDBJ whole genome shotgun (WGS) entry which is preliminary data.</text>
</comment>
<feature type="transmembrane region" description="Helical" evidence="1">
    <location>
        <begin position="107"/>
        <end position="134"/>
    </location>
</feature>
<feature type="transmembrane region" description="Helical" evidence="1">
    <location>
        <begin position="146"/>
        <end position="166"/>
    </location>
</feature>
<dbReference type="InterPro" id="IPR019733">
    <property type="entry name" value="Uncharacterised_YhfT"/>
</dbReference>
<keyword evidence="1" id="KW-1133">Transmembrane helix</keyword>
<dbReference type="EMBL" id="LCZJ02000026">
    <property type="protein sequence ID" value="KTD85669.1"/>
    <property type="molecule type" value="Genomic_DNA"/>
</dbReference>
<proteinExistence type="predicted"/>
<feature type="transmembrane region" description="Helical" evidence="1">
    <location>
        <begin position="401"/>
        <end position="419"/>
    </location>
</feature>
<protein>
    <recommendedName>
        <fullName evidence="4">Permease</fullName>
    </recommendedName>
</protein>
<dbReference type="AlphaFoldDB" id="A0A0W1AWJ0"/>
<evidence type="ECO:0000313" key="2">
    <source>
        <dbReference type="EMBL" id="KTD85669.1"/>
    </source>
</evidence>
<feature type="transmembrane region" description="Helical" evidence="1">
    <location>
        <begin position="20"/>
        <end position="41"/>
    </location>
</feature>
<feature type="transmembrane region" description="Helical" evidence="1">
    <location>
        <begin position="426"/>
        <end position="446"/>
    </location>
</feature>
<sequence length="449" mass="48460">MGKIDWNSLHLIQPLTIMQFIVVMCLTALTALAAHLGKAVFHDGIRPILPEVIEARMNRRELASIASGLSFGFIVSVGISFAFSFQMLNPWLLFLPTDILGILATRWWIALVLGAAWGAIALFGLAGVLSLATMLPIDIIDPLSQLNVGFLVAVAVFPLVAIMNQFGWKRALSSAVIVLVTRQSLALYTDSGIFIQVAMTTIVSVLLLVGFVLHKAWTQRRDLDVDEQEEELEQRIHLKRIVKGLPLFMAIGGCVAIATNLGLFTGSDATIPYLQNAWSAGEATTRGGWLQSAAVIDIIRLLSFMPLIVTTALATGVYGVMGLMFVLPIGYLSPNPVVAGLLGAVVVCLEIAAISKISTCLQRYPMIRETSDYFRSAMNTMIEIGLLIGGALAVFQMESSTAGLGLMLYILLYAANEGLGRPVMRLAFGPVAAIVVGLALNILYFTHLL</sequence>
<organism evidence="2 3">
    <name type="scientific">Paenibacillus etheri</name>
    <dbReference type="NCBI Taxonomy" id="1306852"/>
    <lineage>
        <taxon>Bacteria</taxon>
        <taxon>Bacillati</taxon>
        <taxon>Bacillota</taxon>
        <taxon>Bacilli</taxon>
        <taxon>Bacillales</taxon>
        <taxon>Paenibacillaceae</taxon>
        <taxon>Paenibacillus</taxon>
    </lineage>
</organism>
<reference evidence="2 3" key="1">
    <citation type="journal article" date="2015" name="Int. Biodeterior. Biodegradation">
        <title>Physiological and genetic screening methods for the isolation of methyl tert-butyl ether-degrading bacteria for bioremediation purposes.</title>
        <authorList>
            <person name="Guisado I.M."/>
            <person name="Purswani J."/>
            <person name="Gonzalez Lopez J."/>
            <person name="Pozo C."/>
        </authorList>
    </citation>
    <scope>NUCLEOTIDE SEQUENCE [LARGE SCALE GENOMIC DNA]</scope>
    <source>
        <strain evidence="2 3">SH7</strain>
    </source>
</reference>
<feature type="transmembrane region" description="Helical" evidence="1">
    <location>
        <begin position="62"/>
        <end position="87"/>
    </location>
</feature>
<evidence type="ECO:0000313" key="3">
    <source>
        <dbReference type="Proteomes" id="UP000054709"/>
    </source>
</evidence>
<dbReference type="Proteomes" id="UP000054709">
    <property type="component" value="Unassembled WGS sequence"/>
</dbReference>
<gene>
    <name evidence="2" type="ORF">UQ64_19440</name>
</gene>
<evidence type="ECO:0000256" key="1">
    <source>
        <dbReference type="SAM" id="Phobius"/>
    </source>
</evidence>
<feature type="transmembrane region" description="Helical" evidence="1">
    <location>
        <begin position="193"/>
        <end position="213"/>
    </location>
</feature>
<keyword evidence="1" id="KW-0472">Membrane</keyword>
<evidence type="ECO:0008006" key="4">
    <source>
        <dbReference type="Google" id="ProtNLM"/>
    </source>
</evidence>
<keyword evidence="3" id="KW-1185">Reference proteome</keyword>
<name>A0A0W1AWJ0_9BACL</name>
<feature type="transmembrane region" description="Helical" evidence="1">
    <location>
        <begin position="376"/>
        <end position="395"/>
    </location>
</feature>
<keyword evidence="1" id="KW-0812">Transmembrane</keyword>
<accession>A0A0W1AWJ0</accession>
<dbReference type="OrthoDB" id="92225at2"/>